<dbReference type="Proteomes" id="UP000060487">
    <property type="component" value="Unassembled WGS sequence"/>
</dbReference>
<dbReference type="InterPro" id="IPR041496">
    <property type="entry name" value="YitH/HolE_GNAT"/>
</dbReference>
<evidence type="ECO:0000313" key="2">
    <source>
        <dbReference type="EMBL" id="KWT94956.1"/>
    </source>
</evidence>
<comment type="caution">
    <text evidence="2">The sequence shown here is derived from an EMBL/GenBank/DDBJ whole genome shotgun (WGS) entry which is preliminary data.</text>
</comment>
<dbReference type="SUPFAM" id="SSF55729">
    <property type="entry name" value="Acyl-CoA N-acyltransferases (Nat)"/>
    <property type="match status" value="1"/>
</dbReference>
<dbReference type="Pfam" id="PF18014">
    <property type="entry name" value="Acetyltransf_18"/>
    <property type="match status" value="1"/>
</dbReference>
<proteinExistence type="predicted"/>
<dbReference type="InterPro" id="IPR000182">
    <property type="entry name" value="GNAT_dom"/>
</dbReference>
<dbReference type="Gene3D" id="3.40.630.30">
    <property type="match status" value="1"/>
</dbReference>
<keyword evidence="3" id="KW-1185">Reference proteome</keyword>
<protein>
    <submittedName>
        <fullName evidence="2">GCN5 family acetyltransferase</fullName>
    </submittedName>
</protein>
<evidence type="ECO:0000313" key="3">
    <source>
        <dbReference type="Proteomes" id="UP000060487"/>
    </source>
</evidence>
<dbReference type="PANTHER" id="PTHR47237">
    <property type="entry name" value="SLL0310 PROTEIN"/>
    <property type="match status" value="1"/>
</dbReference>
<dbReference type="InterPro" id="IPR016181">
    <property type="entry name" value="Acyl_CoA_acyltransferase"/>
</dbReference>
<dbReference type="Gene3D" id="3.40.630.90">
    <property type="match status" value="1"/>
</dbReference>
<dbReference type="InterPro" id="IPR052729">
    <property type="entry name" value="Acyl/Acetyltrans_Enzymes"/>
</dbReference>
<sequence>MPQSDLIIRTMTKDEFGIATSWSSAEGWNPGNYDAAPFYGADSNGFFLGLIDNEPVGCISAVRYGREFGFIGFYIVHPEFRGNGYGLRLWHHAMDYLGERNVGLDGVLAQQENYRKSGFTLAYRNIRFEGLGTGGIKMPSNVVSLSTIPLEAVSDYDVFPAPRPHFLNLWITEPAHICLAALDGGRLTGFGAIRPSQRGFRVGPLFANNLEIAENLFIALISHVPGQFVYLDAPEINPHAVRLAEKHGMTQVFETARMYTKTQPKIEIEKIFGVTSLELG</sequence>
<accession>A0ABR5SJP7</accession>
<dbReference type="EMBL" id="LNQR01000002">
    <property type="protein sequence ID" value="KWT94956.1"/>
    <property type="molecule type" value="Genomic_DNA"/>
</dbReference>
<dbReference type="RefSeq" id="WP_085050642.1">
    <property type="nucleotide sequence ID" value="NZ_LNQR01000002.1"/>
</dbReference>
<name>A0ABR5SJP7_9BACT</name>
<evidence type="ECO:0000259" key="1">
    <source>
        <dbReference type="PROSITE" id="PS51186"/>
    </source>
</evidence>
<dbReference type="CDD" id="cd04301">
    <property type="entry name" value="NAT_SF"/>
    <property type="match status" value="1"/>
</dbReference>
<gene>
    <name evidence="2" type="ORF">ASN18_0106</name>
</gene>
<dbReference type="PROSITE" id="PS51186">
    <property type="entry name" value="GNAT"/>
    <property type="match status" value="1"/>
</dbReference>
<dbReference type="PANTHER" id="PTHR47237:SF1">
    <property type="entry name" value="SLL0310 PROTEIN"/>
    <property type="match status" value="1"/>
</dbReference>
<feature type="domain" description="N-acetyltransferase" evidence="1">
    <location>
        <begin position="6"/>
        <end position="143"/>
    </location>
</feature>
<dbReference type="Pfam" id="PF00583">
    <property type="entry name" value="Acetyltransf_1"/>
    <property type="match status" value="1"/>
</dbReference>
<organism evidence="2 3">
    <name type="scientific">Candidatus Magnetominusculus xianensis</name>
    <dbReference type="NCBI Taxonomy" id="1748249"/>
    <lineage>
        <taxon>Bacteria</taxon>
        <taxon>Pseudomonadati</taxon>
        <taxon>Nitrospirota</taxon>
        <taxon>Nitrospiria</taxon>
        <taxon>Nitrospirales</taxon>
        <taxon>Nitrospiraceae</taxon>
        <taxon>Candidatus Magnetominusculus</taxon>
    </lineage>
</organism>
<reference evidence="2 3" key="1">
    <citation type="submission" date="2015-11" db="EMBL/GenBank/DDBJ databases">
        <authorList>
            <person name="Lin W."/>
        </authorList>
    </citation>
    <scope>NUCLEOTIDE SEQUENCE [LARGE SCALE GENOMIC DNA]</scope>
    <source>
        <strain evidence="2 3">HCH-1</strain>
    </source>
</reference>